<dbReference type="GO" id="GO:0016747">
    <property type="term" value="F:acyltransferase activity, transferring groups other than amino-acyl groups"/>
    <property type="evidence" value="ECO:0007669"/>
    <property type="project" value="InterPro"/>
</dbReference>
<dbReference type="SUPFAM" id="SSF55729">
    <property type="entry name" value="Acyl-CoA N-acyltransferases (Nat)"/>
    <property type="match status" value="2"/>
</dbReference>
<dbReference type="InterPro" id="IPR051531">
    <property type="entry name" value="N-acetyltransferase"/>
</dbReference>
<dbReference type="Pfam" id="PF13302">
    <property type="entry name" value="Acetyltransf_3"/>
    <property type="match status" value="1"/>
</dbReference>
<name>A0A9D1T967_9FIRM</name>
<dbReference type="InterPro" id="IPR000182">
    <property type="entry name" value="GNAT_dom"/>
</dbReference>
<dbReference type="Gene3D" id="3.40.630.30">
    <property type="match status" value="2"/>
</dbReference>
<protein>
    <submittedName>
        <fullName evidence="2">GNAT family N-acetyltransferase</fullName>
    </submittedName>
</protein>
<dbReference type="PANTHER" id="PTHR43792">
    <property type="entry name" value="GNAT FAMILY, PUTATIVE (AFU_ORTHOLOGUE AFUA_3G00765)-RELATED-RELATED"/>
    <property type="match status" value="1"/>
</dbReference>
<evidence type="ECO:0000313" key="3">
    <source>
        <dbReference type="Proteomes" id="UP000886889"/>
    </source>
</evidence>
<reference evidence="2" key="2">
    <citation type="journal article" date="2021" name="PeerJ">
        <title>Extensive microbial diversity within the chicken gut microbiome revealed by metagenomics and culture.</title>
        <authorList>
            <person name="Gilroy R."/>
            <person name="Ravi A."/>
            <person name="Getino M."/>
            <person name="Pursley I."/>
            <person name="Horton D.L."/>
            <person name="Alikhan N.F."/>
            <person name="Baker D."/>
            <person name="Gharbi K."/>
            <person name="Hall N."/>
            <person name="Watson M."/>
            <person name="Adriaenssens E.M."/>
            <person name="Foster-Nyarko E."/>
            <person name="Jarju S."/>
            <person name="Secka A."/>
            <person name="Antonio M."/>
            <person name="Oren A."/>
            <person name="Chaudhuri R.R."/>
            <person name="La Ragione R."/>
            <person name="Hildebrand F."/>
            <person name="Pallen M.J."/>
        </authorList>
    </citation>
    <scope>NUCLEOTIDE SEQUENCE</scope>
    <source>
        <strain evidence="2">ChiBcec6-7307</strain>
    </source>
</reference>
<evidence type="ECO:0000313" key="2">
    <source>
        <dbReference type="EMBL" id="HIV24085.1"/>
    </source>
</evidence>
<proteinExistence type="predicted"/>
<gene>
    <name evidence="2" type="ORF">IAC80_09160</name>
</gene>
<dbReference type="InterPro" id="IPR016181">
    <property type="entry name" value="Acyl_CoA_acyltransferase"/>
</dbReference>
<dbReference type="Proteomes" id="UP000886889">
    <property type="component" value="Unassembled WGS sequence"/>
</dbReference>
<dbReference type="EMBL" id="DVOS01000075">
    <property type="protein sequence ID" value="HIV24085.1"/>
    <property type="molecule type" value="Genomic_DNA"/>
</dbReference>
<organism evidence="2 3">
    <name type="scientific">Candidatus Merdiplasma excrementigallinarum</name>
    <dbReference type="NCBI Taxonomy" id="2840864"/>
    <lineage>
        <taxon>Bacteria</taxon>
        <taxon>Bacillati</taxon>
        <taxon>Bacillota</taxon>
        <taxon>Clostridia</taxon>
        <taxon>Lachnospirales</taxon>
        <taxon>Lachnospiraceae</taxon>
        <taxon>Lachnospiraceae incertae sedis</taxon>
        <taxon>Candidatus Merdiplasma</taxon>
    </lineage>
</organism>
<dbReference type="Pfam" id="PF00583">
    <property type="entry name" value="Acetyltransf_1"/>
    <property type="match status" value="1"/>
</dbReference>
<evidence type="ECO:0000259" key="1">
    <source>
        <dbReference type="PROSITE" id="PS51186"/>
    </source>
</evidence>
<reference evidence="2" key="1">
    <citation type="submission" date="2020-10" db="EMBL/GenBank/DDBJ databases">
        <authorList>
            <person name="Gilroy R."/>
        </authorList>
    </citation>
    <scope>NUCLEOTIDE SEQUENCE</scope>
    <source>
        <strain evidence="2">ChiBcec6-7307</strain>
    </source>
</reference>
<sequence>MIIRQTRPSDYKRIYEVVKKAFASAEYSDGNEQELVAALRESNAYIPELSLAAEVEGSVVGHILFTEAEVGEQKVLALAPLSVLPEYQKRGIGTALVKEGHRAAKELGYPYSVVLGSKNYYSRFGYMPAGNFGIKAPFDGADENFMALKLDASASALQGTLIYAQEFAMDQKKILETERLILRPWKEEDAKELYRYASHPDVEPIAGWPVHTSVENSLEIIREVLSAPETYAVVLKETGCPVGSAGFMIGETSNIGLPKNEGEIGYWLGVPYWGQGLIPEAVRELLRHGFQDLKLSKIWCGYFDGNLKSKRVQEKCGFHYHHTSENVPCAIEGVFRTEHVSCQTKEEWERRSRTPGAFLRKNGEP</sequence>
<dbReference type="AlphaFoldDB" id="A0A9D1T967"/>
<comment type="caution">
    <text evidence="2">The sequence shown here is derived from an EMBL/GenBank/DDBJ whole genome shotgun (WGS) entry which is preliminary data.</text>
</comment>
<accession>A0A9D1T967</accession>
<feature type="domain" description="N-acetyltransferase" evidence="1">
    <location>
        <begin position="192"/>
        <end position="338"/>
    </location>
</feature>
<feature type="domain" description="N-acetyltransferase" evidence="1">
    <location>
        <begin position="1"/>
        <end position="151"/>
    </location>
</feature>
<dbReference type="CDD" id="cd04301">
    <property type="entry name" value="NAT_SF"/>
    <property type="match status" value="1"/>
</dbReference>
<dbReference type="PROSITE" id="PS51186">
    <property type="entry name" value="GNAT"/>
    <property type="match status" value="2"/>
</dbReference>